<proteinExistence type="inferred from homology"/>
<comment type="similarity">
    <text evidence="2">Belongs to the bacterial solute-binding protein 7 family.</text>
</comment>
<keyword evidence="5" id="KW-0574">Periplasm</keyword>
<protein>
    <submittedName>
        <fullName evidence="7">TRAP transporter substrate-binding protein DctP</fullName>
    </submittedName>
</protein>
<dbReference type="Pfam" id="PF03480">
    <property type="entry name" value="DctP"/>
    <property type="match status" value="1"/>
</dbReference>
<comment type="caution">
    <text evidence="7">The sequence shown here is derived from an EMBL/GenBank/DDBJ whole genome shotgun (WGS) entry which is preliminary data.</text>
</comment>
<gene>
    <name evidence="7" type="primary">dctP</name>
    <name evidence="7" type="ORF">IT775_10080</name>
</gene>
<dbReference type="CDD" id="cd13680">
    <property type="entry name" value="PBP2_TRAP_SBP_like_4"/>
    <property type="match status" value="1"/>
</dbReference>
<name>A0ABS5HRA5_9RHOB</name>
<feature type="signal peptide" evidence="6">
    <location>
        <begin position="1"/>
        <end position="23"/>
    </location>
</feature>
<dbReference type="RefSeq" id="WP_212700985.1">
    <property type="nucleotide sequence ID" value="NZ_JADMKU010000007.1"/>
</dbReference>
<evidence type="ECO:0000256" key="4">
    <source>
        <dbReference type="ARBA" id="ARBA00022729"/>
    </source>
</evidence>
<evidence type="ECO:0000313" key="8">
    <source>
        <dbReference type="Proteomes" id="UP001195941"/>
    </source>
</evidence>
<dbReference type="EMBL" id="JADMKU010000007">
    <property type="protein sequence ID" value="MBR9651470.1"/>
    <property type="molecule type" value="Genomic_DNA"/>
</dbReference>
<accession>A0ABS5HRA5</accession>
<evidence type="ECO:0000256" key="2">
    <source>
        <dbReference type="ARBA" id="ARBA00009023"/>
    </source>
</evidence>
<reference evidence="7 8" key="1">
    <citation type="journal article" date="2021" name="Arch. Microbiol.">
        <title>Thalassobius aquimarinus sp. nov., isolated from the Sea of Japan seashore.</title>
        <authorList>
            <person name="Kurilenko V.V."/>
            <person name="Romanenko L.A."/>
            <person name="Chernysheva N.Y."/>
            <person name="Velansky P.V."/>
            <person name="Tekutyeva L.A."/>
            <person name="Isaeva M.P."/>
            <person name="Mikhailov V.V."/>
        </authorList>
    </citation>
    <scope>NUCLEOTIDE SEQUENCE [LARGE SCALE GENOMIC DNA]</scope>
    <source>
        <strain evidence="7 8">KMM 8518</strain>
    </source>
</reference>
<organism evidence="7 8">
    <name type="scientific">Thalassovita aquimarina</name>
    <dbReference type="NCBI Taxonomy" id="2785917"/>
    <lineage>
        <taxon>Bacteria</taxon>
        <taxon>Pseudomonadati</taxon>
        <taxon>Pseudomonadota</taxon>
        <taxon>Alphaproteobacteria</taxon>
        <taxon>Rhodobacterales</taxon>
        <taxon>Roseobacteraceae</taxon>
        <taxon>Thalassovita</taxon>
    </lineage>
</organism>
<keyword evidence="4 6" id="KW-0732">Signal</keyword>
<evidence type="ECO:0000256" key="1">
    <source>
        <dbReference type="ARBA" id="ARBA00004418"/>
    </source>
</evidence>
<keyword evidence="3" id="KW-0813">Transport</keyword>
<evidence type="ECO:0000256" key="5">
    <source>
        <dbReference type="ARBA" id="ARBA00022764"/>
    </source>
</evidence>
<dbReference type="NCBIfam" id="NF037995">
    <property type="entry name" value="TRAP_S1"/>
    <property type="match status" value="1"/>
</dbReference>
<evidence type="ECO:0000313" key="7">
    <source>
        <dbReference type="EMBL" id="MBR9651470.1"/>
    </source>
</evidence>
<feature type="chain" id="PRO_5045211419" evidence="6">
    <location>
        <begin position="24"/>
        <end position="330"/>
    </location>
</feature>
<dbReference type="Gene3D" id="3.40.190.170">
    <property type="entry name" value="Bacterial extracellular solute-binding protein, family 7"/>
    <property type="match status" value="1"/>
</dbReference>
<dbReference type="Proteomes" id="UP001195941">
    <property type="component" value="Unassembled WGS sequence"/>
</dbReference>
<dbReference type="InterPro" id="IPR038404">
    <property type="entry name" value="TRAP_DctP_sf"/>
</dbReference>
<comment type="subcellular location">
    <subcellularLocation>
        <location evidence="1">Periplasm</location>
    </subcellularLocation>
</comment>
<dbReference type="PANTHER" id="PTHR33376">
    <property type="match status" value="1"/>
</dbReference>
<evidence type="ECO:0000256" key="3">
    <source>
        <dbReference type="ARBA" id="ARBA00022448"/>
    </source>
</evidence>
<sequence length="330" mass="35086">MNKFIAGLVSAAFVAAYGVGAQAAETTMRISLQLPLKSHLGQNLKMFKEEVEAKSNGDIAVEIYDSAQLYKDKEVPQAVGSGAIEAGVASLTRYVGDVPMVDIFYQPFLFDTEEKVRKAVAPNSPVRGPIDAAIKDTGSTVLWWQAYGGAIMLSNGGPIATPEDMAGKKVRVFGKTLGDFTTAAGGAPTIISGSEQYLAYQRGTVDIGMTGVSGVQSRSLWEVMDTITVSNHADIEFIVVTNTDWWNGLPAEHQAIISAAARNAENAVRDEMSAIEARAYDAAKQNGMAIYTPTAEELAKWKAVSQPVYDAFLAKTGDAGAAMLDAAKGF</sequence>
<evidence type="ECO:0000256" key="6">
    <source>
        <dbReference type="SAM" id="SignalP"/>
    </source>
</evidence>
<dbReference type="PANTHER" id="PTHR33376:SF7">
    <property type="entry name" value="C4-DICARBOXYLATE-BINDING PROTEIN DCTB"/>
    <property type="match status" value="1"/>
</dbReference>
<dbReference type="InterPro" id="IPR018389">
    <property type="entry name" value="DctP_fam"/>
</dbReference>
<keyword evidence="8" id="KW-1185">Reference proteome</keyword>